<sequence length="123" mass="14317">MIRVYVINNRVLFKENSGHNLFFLSCPVTDSFIQQIRFEHLLLVRNCSRNLGHFRKQSEDRCSHVGLHFSQRTIFSRLLTNNRLKEIAKNKDGKLLPFPTYALCPALVSLNTFLSSTFRSSKQ</sequence>
<name>A0A7J8F8R3_MOLMO</name>
<comment type="caution">
    <text evidence="1">The sequence shown here is derived from an EMBL/GenBank/DDBJ whole genome shotgun (WGS) entry which is preliminary data.</text>
</comment>
<proteinExistence type="predicted"/>
<evidence type="ECO:0000313" key="1">
    <source>
        <dbReference type="EMBL" id="KAF6444154.1"/>
    </source>
</evidence>
<dbReference type="AlphaFoldDB" id="A0A7J8F8R3"/>
<organism evidence="1 2">
    <name type="scientific">Molossus molossus</name>
    <name type="common">Pallas' mastiff bat</name>
    <name type="synonym">Vespertilio molossus</name>
    <dbReference type="NCBI Taxonomy" id="27622"/>
    <lineage>
        <taxon>Eukaryota</taxon>
        <taxon>Metazoa</taxon>
        <taxon>Chordata</taxon>
        <taxon>Craniata</taxon>
        <taxon>Vertebrata</taxon>
        <taxon>Euteleostomi</taxon>
        <taxon>Mammalia</taxon>
        <taxon>Eutheria</taxon>
        <taxon>Laurasiatheria</taxon>
        <taxon>Chiroptera</taxon>
        <taxon>Yangochiroptera</taxon>
        <taxon>Molossidae</taxon>
        <taxon>Molossus</taxon>
    </lineage>
</organism>
<accession>A0A7J8F8R3</accession>
<reference evidence="1 2" key="1">
    <citation type="journal article" date="2020" name="Nature">
        <title>Six reference-quality genomes reveal evolution of bat adaptations.</title>
        <authorList>
            <person name="Jebb D."/>
            <person name="Huang Z."/>
            <person name="Pippel M."/>
            <person name="Hughes G.M."/>
            <person name="Lavrichenko K."/>
            <person name="Devanna P."/>
            <person name="Winkler S."/>
            <person name="Jermiin L.S."/>
            <person name="Skirmuntt E.C."/>
            <person name="Katzourakis A."/>
            <person name="Burkitt-Gray L."/>
            <person name="Ray D.A."/>
            <person name="Sullivan K.A.M."/>
            <person name="Roscito J.G."/>
            <person name="Kirilenko B.M."/>
            <person name="Davalos L.M."/>
            <person name="Corthals A.P."/>
            <person name="Power M.L."/>
            <person name="Jones G."/>
            <person name="Ransome R.D."/>
            <person name="Dechmann D.K.N."/>
            <person name="Locatelli A.G."/>
            <person name="Puechmaille S.J."/>
            <person name="Fedrigo O."/>
            <person name="Jarvis E.D."/>
            <person name="Hiller M."/>
            <person name="Vernes S.C."/>
            <person name="Myers E.W."/>
            <person name="Teeling E.C."/>
        </authorList>
    </citation>
    <scope>NUCLEOTIDE SEQUENCE [LARGE SCALE GENOMIC DNA]</scope>
    <source>
        <strain evidence="1">MMolMol1</strain>
        <tissue evidence="1">Muscle</tissue>
    </source>
</reference>
<keyword evidence="2" id="KW-1185">Reference proteome</keyword>
<dbReference type="InParanoid" id="A0A7J8F8R3"/>
<dbReference type="PROSITE" id="PS51257">
    <property type="entry name" value="PROKAR_LIPOPROTEIN"/>
    <property type="match status" value="1"/>
</dbReference>
<dbReference type="Proteomes" id="UP000550707">
    <property type="component" value="Unassembled WGS sequence"/>
</dbReference>
<evidence type="ECO:0000313" key="2">
    <source>
        <dbReference type="Proteomes" id="UP000550707"/>
    </source>
</evidence>
<gene>
    <name evidence="1" type="ORF">HJG59_008469</name>
</gene>
<protein>
    <submittedName>
        <fullName evidence="1">Uncharacterized protein</fullName>
    </submittedName>
</protein>
<dbReference type="EMBL" id="JACASF010000012">
    <property type="protein sequence ID" value="KAF6444154.1"/>
    <property type="molecule type" value="Genomic_DNA"/>
</dbReference>